<keyword evidence="2" id="KW-1185">Reference proteome</keyword>
<name>A0A2I1G5Q5_9GLOM</name>
<evidence type="ECO:0008006" key="3">
    <source>
        <dbReference type="Google" id="ProtNLM"/>
    </source>
</evidence>
<protein>
    <recommendedName>
        <fullName evidence="3">Methyltransferase type 11 domain-containing protein</fullName>
    </recommendedName>
</protein>
<evidence type="ECO:0000313" key="1">
    <source>
        <dbReference type="EMBL" id="PKY41978.1"/>
    </source>
</evidence>
<dbReference type="EMBL" id="LLXI01000177">
    <property type="protein sequence ID" value="PKY41978.1"/>
    <property type="molecule type" value="Genomic_DNA"/>
</dbReference>
<dbReference type="AlphaFoldDB" id="A0A2I1G5Q5"/>
<dbReference type="VEuPathDB" id="FungiDB:FUN_000950"/>
<reference evidence="1 2" key="1">
    <citation type="submission" date="2015-10" db="EMBL/GenBank/DDBJ databases">
        <title>Genome analyses suggest a sexual origin of heterokaryosis in a supposedly ancient asexual fungus.</title>
        <authorList>
            <person name="Ropars J."/>
            <person name="Sedzielewska K."/>
            <person name="Noel J."/>
            <person name="Charron P."/>
            <person name="Farinelli L."/>
            <person name="Marton T."/>
            <person name="Kruger M."/>
            <person name="Pelin A."/>
            <person name="Brachmann A."/>
            <person name="Corradi N."/>
        </authorList>
    </citation>
    <scope>NUCLEOTIDE SEQUENCE [LARGE SCALE GENOMIC DNA]</scope>
    <source>
        <strain evidence="1 2">A4</strain>
    </source>
</reference>
<dbReference type="Proteomes" id="UP000234323">
    <property type="component" value="Unassembled WGS sequence"/>
</dbReference>
<accession>A0A2I1G5Q5</accession>
<proteinExistence type="predicted"/>
<organism evidence="1 2">
    <name type="scientific">Rhizophagus irregularis</name>
    <dbReference type="NCBI Taxonomy" id="588596"/>
    <lineage>
        <taxon>Eukaryota</taxon>
        <taxon>Fungi</taxon>
        <taxon>Fungi incertae sedis</taxon>
        <taxon>Mucoromycota</taxon>
        <taxon>Glomeromycotina</taxon>
        <taxon>Glomeromycetes</taxon>
        <taxon>Glomerales</taxon>
        <taxon>Glomeraceae</taxon>
        <taxon>Rhizophagus</taxon>
    </lineage>
</organism>
<evidence type="ECO:0000313" key="2">
    <source>
        <dbReference type="Proteomes" id="UP000234323"/>
    </source>
</evidence>
<comment type="caution">
    <text evidence="1">The sequence shown here is derived from an EMBL/GenBank/DDBJ whole genome shotgun (WGS) entry which is preliminary data.</text>
</comment>
<dbReference type="VEuPathDB" id="FungiDB:RhiirA1_541431"/>
<sequence length="158" mass="17873">MGLVLTPDQWDFVLSELIRVTKPGGYIEISGRRNSHVGSGPIFRKISDSMLSTFSKQNIDINLIYNLESKFELQPNIGEVHRIEKDVIIGPNGGKAGLIVQDIGISYYTSEIKNLSEEMGISEEECKHMIKKDLIEEISQTSPIILHLRFWAQKQLSQ</sequence>
<gene>
    <name evidence="1" type="ORF">RhiirA4_540028</name>
</gene>